<accession>A0A2H0X7U5</accession>
<dbReference type="AlphaFoldDB" id="A0A2H0X7U5"/>
<gene>
    <name evidence="1" type="ORF">COT52_01320</name>
</gene>
<comment type="caution">
    <text evidence="1">The sequence shown here is derived from an EMBL/GenBank/DDBJ whole genome shotgun (WGS) entry which is preliminary data.</text>
</comment>
<evidence type="ECO:0000313" key="1">
    <source>
        <dbReference type="EMBL" id="PIS20915.1"/>
    </source>
</evidence>
<organism evidence="1 2">
    <name type="scientific">candidate division WWE3 bacterium CG08_land_8_20_14_0_20_43_13</name>
    <dbReference type="NCBI Taxonomy" id="1975087"/>
    <lineage>
        <taxon>Bacteria</taxon>
        <taxon>Katanobacteria</taxon>
    </lineage>
</organism>
<evidence type="ECO:0000313" key="2">
    <source>
        <dbReference type="Proteomes" id="UP000231414"/>
    </source>
</evidence>
<dbReference type="Proteomes" id="UP000231414">
    <property type="component" value="Unassembled WGS sequence"/>
</dbReference>
<name>A0A2H0X7U5_UNCKA</name>
<sequence>MSRTGFEPAAHGLKVRCSRLLGGSPFPKIQNMREMGFEPTRLECIGLITQLEIQLAKLAEEEELANQGQYGRLVLTFHREASRNQWQARAQFTGEVGNRNDQSGRTTYTNREAIFAVNNRSYAMPENDGETWICTIGFQIAMAGGRPVIVVNPQVRVDNKTELEADLAQWQAELEKLRANGSGGVVEAEEEAEPLSDAELAVQVEALRTRFGH</sequence>
<proteinExistence type="predicted"/>
<protein>
    <submittedName>
        <fullName evidence="1">Uncharacterized protein</fullName>
    </submittedName>
</protein>
<dbReference type="EMBL" id="PEYW01000017">
    <property type="protein sequence ID" value="PIS20915.1"/>
    <property type="molecule type" value="Genomic_DNA"/>
</dbReference>
<reference evidence="2" key="1">
    <citation type="submission" date="2017-09" db="EMBL/GenBank/DDBJ databases">
        <title>Depth-based differentiation of microbial function through sediment-hosted aquifers and enrichment of novel symbionts in the deep terrestrial subsurface.</title>
        <authorList>
            <person name="Probst A.J."/>
            <person name="Ladd B."/>
            <person name="Jarett J.K."/>
            <person name="Geller-Mcgrath D.E."/>
            <person name="Sieber C.M.K."/>
            <person name="Emerson J.B."/>
            <person name="Anantharaman K."/>
            <person name="Thomas B.C."/>
            <person name="Malmstrom R."/>
            <person name="Stieglmeier M."/>
            <person name="Klingl A."/>
            <person name="Woyke T."/>
            <person name="Ryan C.M."/>
            <person name="Banfield J.F."/>
        </authorList>
    </citation>
    <scope>NUCLEOTIDE SEQUENCE [LARGE SCALE GENOMIC DNA]</scope>
</reference>